<evidence type="ECO:0000256" key="8">
    <source>
        <dbReference type="RuleBase" id="RU003346"/>
    </source>
</evidence>
<evidence type="ECO:0000256" key="9">
    <source>
        <dbReference type="SAM" id="Phobius"/>
    </source>
</evidence>
<reference evidence="11" key="1">
    <citation type="submission" date="2023-02" db="EMBL/GenBank/DDBJ databases">
        <title>Identification and recombinant expression of a fungal hydrolase from Papiliotrema laurentii that hydrolyzes apple cutin and clears colloidal polyester polyurethane.</title>
        <authorList>
            <consortium name="DOE Joint Genome Institute"/>
            <person name="Roman V.A."/>
            <person name="Bojanowski C."/>
            <person name="Crable B.R."/>
            <person name="Wagner D.N."/>
            <person name="Hung C.S."/>
            <person name="Nadeau L.J."/>
            <person name="Schratz L."/>
            <person name="Haridas S."/>
            <person name="Pangilinan J."/>
            <person name="Lipzen A."/>
            <person name="Na H."/>
            <person name="Yan M."/>
            <person name="Ng V."/>
            <person name="Grigoriev I.V."/>
            <person name="Spatafora J.W."/>
            <person name="Barlow D."/>
            <person name="Biffinger J."/>
            <person name="Kelley-Loughnane N."/>
            <person name="Varaljay V.A."/>
            <person name="Crookes-Goodson W.J."/>
        </authorList>
    </citation>
    <scope>NUCLEOTIDE SEQUENCE</scope>
    <source>
        <strain evidence="11">5307AH</strain>
    </source>
</reference>
<feature type="transmembrane region" description="Helical" evidence="9">
    <location>
        <begin position="103"/>
        <end position="121"/>
    </location>
</feature>
<dbReference type="InterPro" id="IPR003663">
    <property type="entry name" value="Sugar/inositol_transpt"/>
</dbReference>
<evidence type="ECO:0000256" key="6">
    <source>
        <dbReference type="ARBA" id="ARBA00023136"/>
    </source>
</evidence>
<name>A0AAD9FN43_PAPLA</name>
<keyword evidence="12" id="KW-1185">Reference proteome</keyword>
<feature type="transmembrane region" description="Helical" evidence="9">
    <location>
        <begin position="376"/>
        <end position="395"/>
    </location>
</feature>
<keyword evidence="4 9" id="KW-0812">Transmembrane</keyword>
<dbReference type="AlphaFoldDB" id="A0AAD9FN43"/>
<feature type="transmembrane region" description="Helical" evidence="9">
    <location>
        <begin position="450"/>
        <end position="472"/>
    </location>
</feature>
<keyword evidence="6 9" id="KW-0472">Membrane</keyword>
<comment type="caution">
    <text evidence="11">The sequence shown here is derived from an EMBL/GenBank/DDBJ whole genome shotgun (WGS) entry which is preliminary data.</text>
</comment>
<evidence type="ECO:0000256" key="7">
    <source>
        <dbReference type="ARBA" id="ARBA00049119"/>
    </source>
</evidence>
<feature type="transmembrane region" description="Helical" evidence="9">
    <location>
        <begin position="133"/>
        <end position="153"/>
    </location>
</feature>
<dbReference type="FunFam" id="1.20.1250.20:FF:000134">
    <property type="entry name" value="MFS sugar transporter protein"/>
    <property type="match status" value="1"/>
</dbReference>
<evidence type="ECO:0000256" key="4">
    <source>
        <dbReference type="ARBA" id="ARBA00022692"/>
    </source>
</evidence>
<dbReference type="PROSITE" id="PS00216">
    <property type="entry name" value="SUGAR_TRANSPORT_1"/>
    <property type="match status" value="1"/>
</dbReference>
<protein>
    <submittedName>
        <fullName evidence="11">General substrate transporter</fullName>
    </submittedName>
</protein>
<dbReference type="PANTHER" id="PTHR48022:SF36">
    <property type="entry name" value="LACTOSE PERMEASE, PUTATIVE (AFU_ORTHOLOGUE AFUA_1G17310)-RELATED"/>
    <property type="match status" value="1"/>
</dbReference>
<dbReference type="PANTHER" id="PTHR48022">
    <property type="entry name" value="PLASTIDIC GLUCOSE TRANSPORTER 4"/>
    <property type="match status" value="1"/>
</dbReference>
<gene>
    <name evidence="11" type="ORF">DB88DRAFT_506167</name>
</gene>
<evidence type="ECO:0000313" key="11">
    <source>
        <dbReference type="EMBL" id="KAK1922814.1"/>
    </source>
</evidence>
<comment type="subcellular location">
    <subcellularLocation>
        <location evidence="1">Membrane</location>
        <topology evidence="1">Multi-pass membrane protein</topology>
    </subcellularLocation>
</comment>
<dbReference type="Gene3D" id="1.20.1250.20">
    <property type="entry name" value="MFS general substrate transporter like domains"/>
    <property type="match status" value="1"/>
</dbReference>
<comment type="catalytic activity">
    <reaction evidence="7">
        <text>myo-inositol(out) + H(+)(out) = myo-inositol(in) + H(+)(in)</text>
        <dbReference type="Rhea" id="RHEA:60364"/>
        <dbReference type="ChEBI" id="CHEBI:15378"/>
        <dbReference type="ChEBI" id="CHEBI:17268"/>
    </reaction>
</comment>
<proteinExistence type="inferred from homology"/>
<dbReference type="GO" id="GO:0016020">
    <property type="term" value="C:membrane"/>
    <property type="evidence" value="ECO:0007669"/>
    <property type="project" value="UniProtKB-SubCell"/>
</dbReference>
<evidence type="ECO:0000259" key="10">
    <source>
        <dbReference type="PROSITE" id="PS50850"/>
    </source>
</evidence>
<dbReference type="NCBIfam" id="TIGR00879">
    <property type="entry name" value="SP"/>
    <property type="match status" value="1"/>
</dbReference>
<evidence type="ECO:0000256" key="5">
    <source>
        <dbReference type="ARBA" id="ARBA00022989"/>
    </source>
</evidence>
<dbReference type="InterPro" id="IPR036259">
    <property type="entry name" value="MFS_trans_sf"/>
</dbReference>
<dbReference type="EMBL" id="JAODAN010000008">
    <property type="protein sequence ID" value="KAK1922814.1"/>
    <property type="molecule type" value="Genomic_DNA"/>
</dbReference>
<dbReference type="InterPro" id="IPR020846">
    <property type="entry name" value="MFS_dom"/>
</dbReference>
<keyword evidence="5 9" id="KW-1133">Transmembrane helix</keyword>
<feature type="transmembrane region" description="Helical" evidence="9">
    <location>
        <begin position="159"/>
        <end position="177"/>
    </location>
</feature>
<evidence type="ECO:0000256" key="3">
    <source>
        <dbReference type="ARBA" id="ARBA00022448"/>
    </source>
</evidence>
<evidence type="ECO:0000313" key="12">
    <source>
        <dbReference type="Proteomes" id="UP001182556"/>
    </source>
</evidence>
<dbReference type="GO" id="GO:0005351">
    <property type="term" value="F:carbohydrate:proton symporter activity"/>
    <property type="evidence" value="ECO:0007669"/>
    <property type="project" value="TreeGrafter"/>
</dbReference>
<organism evidence="11 12">
    <name type="scientific">Papiliotrema laurentii</name>
    <name type="common">Cryptococcus laurentii</name>
    <dbReference type="NCBI Taxonomy" id="5418"/>
    <lineage>
        <taxon>Eukaryota</taxon>
        <taxon>Fungi</taxon>
        <taxon>Dikarya</taxon>
        <taxon>Basidiomycota</taxon>
        <taxon>Agaricomycotina</taxon>
        <taxon>Tremellomycetes</taxon>
        <taxon>Tremellales</taxon>
        <taxon>Rhynchogastremaceae</taxon>
        <taxon>Papiliotrema</taxon>
    </lineage>
</organism>
<dbReference type="Proteomes" id="UP001182556">
    <property type="component" value="Unassembled WGS sequence"/>
</dbReference>
<feature type="transmembrane region" description="Helical" evidence="9">
    <location>
        <begin position="415"/>
        <end position="438"/>
    </location>
</feature>
<dbReference type="InterPro" id="IPR005828">
    <property type="entry name" value="MFS_sugar_transport-like"/>
</dbReference>
<feature type="transmembrane region" description="Helical" evidence="9">
    <location>
        <begin position="189"/>
        <end position="210"/>
    </location>
</feature>
<feature type="transmembrane region" description="Helical" evidence="9">
    <location>
        <begin position="58"/>
        <end position="83"/>
    </location>
</feature>
<evidence type="ECO:0000256" key="1">
    <source>
        <dbReference type="ARBA" id="ARBA00004141"/>
    </source>
</evidence>
<evidence type="ECO:0000256" key="2">
    <source>
        <dbReference type="ARBA" id="ARBA00010992"/>
    </source>
</evidence>
<feature type="domain" description="Major facilitator superfamily (MFS) profile" evidence="10">
    <location>
        <begin position="61"/>
        <end position="502"/>
    </location>
</feature>
<dbReference type="InterPro" id="IPR005829">
    <property type="entry name" value="Sugar_transporter_CS"/>
</dbReference>
<feature type="transmembrane region" description="Helical" evidence="9">
    <location>
        <begin position="222"/>
        <end position="241"/>
    </location>
</feature>
<keyword evidence="3 8" id="KW-0813">Transport</keyword>
<feature type="transmembrane region" description="Helical" evidence="9">
    <location>
        <begin position="309"/>
        <end position="328"/>
    </location>
</feature>
<dbReference type="Pfam" id="PF00083">
    <property type="entry name" value="Sugar_tr"/>
    <property type="match status" value="1"/>
</dbReference>
<accession>A0AAD9FN43</accession>
<dbReference type="PROSITE" id="PS50850">
    <property type="entry name" value="MFS"/>
    <property type="match status" value="1"/>
</dbReference>
<dbReference type="InterPro" id="IPR050360">
    <property type="entry name" value="MFS_Sugar_Transporters"/>
</dbReference>
<feature type="transmembrane region" description="Helical" evidence="9">
    <location>
        <begin position="348"/>
        <end position="369"/>
    </location>
</feature>
<feature type="transmembrane region" description="Helical" evidence="9">
    <location>
        <begin position="478"/>
        <end position="497"/>
    </location>
</feature>
<sequence>MDVQEKDLPSSLIEDKETLEHVEQTVVTHDAVHVRDAALQDALAQSEIRRWSKASMHLYLAIFIAFLCSVANGYDGSLFSGILSMEHFQATFKSGTEGSKVSVIASLYTVGQMVGSFPAAFMADRYGRRKAIFAGAFCVCIGTVISATANTIAQFTVGRFLLGVGITFCMVSAPSWAMEIAPPQWRGRCAGLMNCGWFGGSIPAAAVTYGTNYINSNFSWRVPTILQGFAATIVMLSIFFVPESPRWQMANGREDQALAFLTKYHGNGNPNSKLVALQIQEFREGIALDGADKVWWDYRPLFKTRNSRWRMLQVILMNVTGQFSGNGLGYFNTVVYAKIGISSVTQQLAYNLVYAVVSAVGAFIGACFSDRMPRRWPLVYGTLVCAGWLCINAALQGEINKRGDDVSASLGQAALATYFLFSFTFMFSYTPLQTVVPVESLETTMRAKGLGLGSIISGAMGFLNQFCGPIALKNIGYYYVWFFAAWDVVEAGLWYFLGVEGQGRTLEELAWVYDQPNPVKASKAVKRSTRVTSEA</sequence>
<dbReference type="SUPFAM" id="SSF103473">
    <property type="entry name" value="MFS general substrate transporter"/>
    <property type="match status" value="1"/>
</dbReference>
<comment type="similarity">
    <text evidence="2 8">Belongs to the major facilitator superfamily. Sugar transporter (TC 2.A.1.1) family.</text>
</comment>